<dbReference type="PANTHER" id="PTHR45884">
    <property type="entry name" value="N-ACETYLTRANSFERASE ECO"/>
    <property type="match status" value="1"/>
</dbReference>
<keyword evidence="4" id="KW-0479">Metal-binding</keyword>
<feature type="region of interest" description="Disordered" evidence="10">
    <location>
        <begin position="295"/>
        <end position="325"/>
    </location>
</feature>
<dbReference type="SUPFAM" id="SSF55729">
    <property type="entry name" value="Acyl-CoA N-acyltransferases (Nat)"/>
    <property type="match status" value="1"/>
</dbReference>
<dbReference type="OrthoDB" id="428854at2759"/>
<evidence type="ECO:0000313" key="13">
    <source>
        <dbReference type="EMBL" id="ACO67103.1"/>
    </source>
</evidence>
<protein>
    <recommendedName>
        <fullName evidence="15">N-acetyltransferase domain-containing protein</fullName>
    </recommendedName>
</protein>
<dbReference type="Proteomes" id="UP000002009">
    <property type="component" value="Chromosome 13"/>
</dbReference>
<dbReference type="PANTHER" id="PTHR45884:SF2">
    <property type="entry name" value="N-ACETYLTRANSFERASE ECO"/>
    <property type="match status" value="1"/>
</dbReference>
<comment type="similarity">
    <text evidence="2">Belongs to the acetyltransferase family. ECO subfamily.</text>
</comment>
<feature type="region of interest" description="Disordered" evidence="10">
    <location>
        <begin position="24"/>
        <end position="134"/>
    </location>
</feature>
<dbReference type="OMA" id="FGQYFLE"/>
<comment type="subcellular location">
    <subcellularLocation>
        <location evidence="1">Nucleus</location>
    </subcellularLocation>
</comment>
<dbReference type="eggNOG" id="KOG3014">
    <property type="taxonomic scope" value="Eukaryota"/>
</dbReference>
<evidence type="ECO:0000259" key="12">
    <source>
        <dbReference type="Pfam" id="PF13880"/>
    </source>
</evidence>
<dbReference type="InParanoid" id="C1EFK5"/>
<dbReference type="GO" id="GO:0061733">
    <property type="term" value="F:protein-lysine-acetyltransferase activity"/>
    <property type="evidence" value="ECO:0007669"/>
    <property type="project" value="TreeGrafter"/>
</dbReference>
<keyword evidence="8" id="KW-0131">Cell cycle</keyword>
<dbReference type="Pfam" id="PF13880">
    <property type="entry name" value="Acetyltransf_13"/>
    <property type="match status" value="1"/>
</dbReference>
<dbReference type="Gene3D" id="3.40.630.30">
    <property type="match status" value="1"/>
</dbReference>
<keyword evidence="7" id="KW-0539">Nucleus</keyword>
<evidence type="ECO:0000313" key="14">
    <source>
        <dbReference type="Proteomes" id="UP000002009"/>
    </source>
</evidence>
<dbReference type="GO" id="GO:0005634">
    <property type="term" value="C:nucleus"/>
    <property type="evidence" value="ECO:0007669"/>
    <property type="project" value="UniProtKB-SubCell"/>
</dbReference>
<dbReference type="InterPro" id="IPR016181">
    <property type="entry name" value="Acyl_CoA_acyltransferase"/>
</dbReference>
<evidence type="ECO:0000256" key="1">
    <source>
        <dbReference type="ARBA" id="ARBA00004123"/>
    </source>
</evidence>
<keyword evidence="9" id="KW-0012">Acyltransferase</keyword>
<dbReference type="Pfam" id="PF13878">
    <property type="entry name" value="zf-C2H2_3"/>
    <property type="match status" value="1"/>
</dbReference>
<keyword evidence="6" id="KW-0862">Zinc</keyword>
<sequence>MAPPAGQRSINAFFKAPAIATSVFRKPARADPPETEEVETESVPDRADVVAEEASRGGADWHLGGERRPVATYGRRRRGEARRAGAAPSKDDAGQADDAPSTSGARSDPVDAKRARTEVATTLRDGSSRANSRAAAPGMKQLFLDLGQKNFGHRKCPECGLLYAVGEPEDERTHAKFHAEATGRVLSGGSAGGSSQSPGCVGVPCPKTWRDAAAWTCEHDPSGRFVAHIRPDDHRARWGKATELAKFVGDELGAPHGWVLGEDAETRGTAAFAYVLRDRIVGAVFAEPVRRAYRTIPDDGGETGGESLPGESPPGESPGSRPAAHYGGKVLRRRAAPTRAVMGIRAAWVHPAHRRRGIATTLLRVARERLVPGYACDEKEVAWTQPTEDGASLAAATCGLGDGTFLVY</sequence>
<dbReference type="RefSeq" id="XP_002505845.1">
    <property type="nucleotide sequence ID" value="XM_002505799.1"/>
</dbReference>
<dbReference type="InterPro" id="IPR028009">
    <property type="entry name" value="ESCO_Acetyltransf_dom"/>
</dbReference>
<evidence type="ECO:0000256" key="6">
    <source>
        <dbReference type="ARBA" id="ARBA00022833"/>
    </source>
</evidence>
<proteinExistence type="inferred from homology"/>
<dbReference type="GeneID" id="8248774"/>
<dbReference type="CDD" id="cd04301">
    <property type="entry name" value="NAT_SF"/>
    <property type="match status" value="1"/>
</dbReference>
<evidence type="ECO:0000256" key="7">
    <source>
        <dbReference type="ARBA" id="ARBA00023242"/>
    </source>
</evidence>
<feature type="compositionally biased region" description="Basic and acidic residues" evidence="10">
    <location>
        <begin position="43"/>
        <end position="55"/>
    </location>
</feature>
<feature type="compositionally biased region" description="Basic and acidic residues" evidence="10">
    <location>
        <begin position="108"/>
        <end position="117"/>
    </location>
</feature>
<evidence type="ECO:0000256" key="4">
    <source>
        <dbReference type="ARBA" id="ARBA00022723"/>
    </source>
</evidence>
<reference evidence="13 14" key="1">
    <citation type="journal article" date="2009" name="Science">
        <title>Green evolution and dynamic adaptations revealed by genomes of the marine picoeukaryotes Micromonas.</title>
        <authorList>
            <person name="Worden A.Z."/>
            <person name="Lee J.H."/>
            <person name="Mock T."/>
            <person name="Rouze P."/>
            <person name="Simmons M.P."/>
            <person name="Aerts A.L."/>
            <person name="Allen A.E."/>
            <person name="Cuvelier M.L."/>
            <person name="Derelle E."/>
            <person name="Everett M.V."/>
            <person name="Foulon E."/>
            <person name="Grimwood J."/>
            <person name="Gundlach H."/>
            <person name="Henrissat B."/>
            <person name="Napoli C."/>
            <person name="McDonald S.M."/>
            <person name="Parker M.S."/>
            <person name="Rombauts S."/>
            <person name="Salamov A."/>
            <person name="Von Dassow P."/>
            <person name="Badger J.H."/>
            <person name="Coutinho P.M."/>
            <person name="Demir E."/>
            <person name="Dubchak I."/>
            <person name="Gentemann C."/>
            <person name="Eikrem W."/>
            <person name="Gready J.E."/>
            <person name="John U."/>
            <person name="Lanier W."/>
            <person name="Lindquist E.A."/>
            <person name="Lucas S."/>
            <person name="Mayer K.F."/>
            <person name="Moreau H."/>
            <person name="Not F."/>
            <person name="Otillar R."/>
            <person name="Panaud O."/>
            <person name="Pangilinan J."/>
            <person name="Paulsen I."/>
            <person name="Piegu B."/>
            <person name="Poliakov A."/>
            <person name="Robbens S."/>
            <person name="Schmutz J."/>
            <person name="Toulza E."/>
            <person name="Wyss T."/>
            <person name="Zelensky A."/>
            <person name="Zhou K."/>
            <person name="Armbrust E.V."/>
            <person name="Bhattacharya D."/>
            <person name="Goodenough U.W."/>
            <person name="Van de Peer Y."/>
            <person name="Grigoriev I.V."/>
        </authorList>
    </citation>
    <scope>NUCLEOTIDE SEQUENCE [LARGE SCALE GENOMIC DNA]</scope>
    <source>
        <strain evidence="14">RCC299 / NOUM17</strain>
    </source>
</reference>
<dbReference type="GO" id="GO:0000785">
    <property type="term" value="C:chromatin"/>
    <property type="evidence" value="ECO:0007669"/>
    <property type="project" value="TreeGrafter"/>
</dbReference>
<feature type="domain" description="N-acetyltransferase ESCO acetyl-transferase" evidence="12">
    <location>
        <begin position="339"/>
        <end position="408"/>
    </location>
</feature>
<dbReference type="EMBL" id="CP001331">
    <property type="protein sequence ID" value="ACO67103.1"/>
    <property type="molecule type" value="Genomic_DNA"/>
</dbReference>
<organism evidence="13 14">
    <name type="scientific">Micromonas commoda (strain RCC299 / NOUM17 / CCMP2709)</name>
    <name type="common">Picoplanktonic green alga</name>
    <dbReference type="NCBI Taxonomy" id="296587"/>
    <lineage>
        <taxon>Eukaryota</taxon>
        <taxon>Viridiplantae</taxon>
        <taxon>Chlorophyta</taxon>
        <taxon>Mamiellophyceae</taxon>
        <taxon>Mamiellales</taxon>
        <taxon>Mamiellaceae</taxon>
        <taxon>Micromonas</taxon>
    </lineage>
</organism>
<evidence type="ECO:0000256" key="2">
    <source>
        <dbReference type="ARBA" id="ARBA00005816"/>
    </source>
</evidence>
<dbReference type="InterPro" id="IPR028005">
    <property type="entry name" value="AcTrfase_ESCO_Znf_dom"/>
</dbReference>
<evidence type="ECO:0000256" key="5">
    <source>
        <dbReference type="ARBA" id="ARBA00022771"/>
    </source>
</evidence>
<dbReference type="GO" id="GO:0008270">
    <property type="term" value="F:zinc ion binding"/>
    <property type="evidence" value="ECO:0007669"/>
    <property type="project" value="UniProtKB-KW"/>
</dbReference>
<evidence type="ECO:0000256" key="10">
    <source>
        <dbReference type="SAM" id="MobiDB-lite"/>
    </source>
</evidence>
<evidence type="ECO:0008006" key="15">
    <source>
        <dbReference type="Google" id="ProtNLM"/>
    </source>
</evidence>
<name>C1EFK5_MICCC</name>
<accession>C1EFK5</accession>
<keyword evidence="5" id="KW-0863">Zinc-finger</keyword>
<feature type="compositionally biased region" description="Acidic residues" evidence="10">
    <location>
        <begin position="33"/>
        <end position="42"/>
    </location>
</feature>
<dbReference type="KEGG" id="mis:MICPUN_63823"/>
<evidence type="ECO:0000256" key="8">
    <source>
        <dbReference type="ARBA" id="ARBA00023306"/>
    </source>
</evidence>
<dbReference type="STRING" id="296587.C1EFK5"/>
<gene>
    <name evidence="13" type="ORF">MICPUN_63823</name>
</gene>
<evidence type="ECO:0000256" key="3">
    <source>
        <dbReference type="ARBA" id="ARBA00022679"/>
    </source>
</evidence>
<dbReference type="AlphaFoldDB" id="C1EFK5"/>
<dbReference type="GO" id="GO:0007064">
    <property type="term" value="P:mitotic sister chromatid cohesion"/>
    <property type="evidence" value="ECO:0007669"/>
    <property type="project" value="TreeGrafter"/>
</dbReference>
<evidence type="ECO:0000259" key="11">
    <source>
        <dbReference type="Pfam" id="PF13878"/>
    </source>
</evidence>
<evidence type="ECO:0000256" key="9">
    <source>
        <dbReference type="ARBA" id="ARBA00023315"/>
    </source>
</evidence>
<keyword evidence="3" id="KW-0808">Transferase</keyword>
<keyword evidence="14" id="KW-1185">Reference proteome</keyword>
<feature type="domain" description="N-acetyltransferase ESCO zinc-finger" evidence="11">
    <location>
        <begin position="141"/>
        <end position="179"/>
    </location>
</feature>